<evidence type="ECO:0000256" key="1">
    <source>
        <dbReference type="SAM" id="Phobius"/>
    </source>
</evidence>
<feature type="transmembrane region" description="Helical" evidence="1">
    <location>
        <begin position="101"/>
        <end position="124"/>
    </location>
</feature>
<dbReference type="PANTHER" id="PTHR37309">
    <property type="entry name" value="SLR0284 PROTEIN"/>
    <property type="match status" value="1"/>
</dbReference>
<dbReference type="Proteomes" id="UP000824151">
    <property type="component" value="Unassembled WGS sequence"/>
</dbReference>
<name>A0A9D1URJ4_9MICC</name>
<gene>
    <name evidence="2" type="ORF">H9871_03815</name>
</gene>
<feature type="transmembrane region" description="Helical" evidence="1">
    <location>
        <begin position="34"/>
        <end position="54"/>
    </location>
</feature>
<dbReference type="Pfam" id="PF04020">
    <property type="entry name" value="Phage_holin_4_2"/>
    <property type="match status" value="1"/>
</dbReference>
<keyword evidence="1" id="KW-1133">Transmembrane helix</keyword>
<dbReference type="InterPro" id="IPR007165">
    <property type="entry name" value="Phage_holin_4_2"/>
</dbReference>
<proteinExistence type="predicted"/>
<accession>A0A9D1URJ4</accession>
<reference evidence="2" key="2">
    <citation type="submission" date="2021-04" db="EMBL/GenBank/DDBJ databases">
        <authorList>
            <person name="Gilroy R."/>
        </authorList>
    </citation>
    <scope>NUCLEOTIDE SEQUENCE</scope>
    <source>
        <strain evidence="2">ChiHejej3B27-3195</strain>
    </source>
</reference>
<protein>
    <submittedName>
        <fullName evidence="2">Phage holin family protein</fullName>
    </submittedName>
</protein>
<sequence length="131" mass="13815">MRILLAIVLNALALGAAAWIVPGITVEGADQGAGALILSYLFVGAVFGLVNVVIKPIVAFLSLPITCLTLGLFAVIVNAGMLMLTGWLTSWAPVQFVVRDFFWSAVLGAIVVSLVSAILNRFVVASFDEPR</sequence>
<dbReference type="EMBL" id="DXGD01000137">
    <property type="protein sequence ID" value="HIW99249.1"/>
    <property type="molecule type" value="Genomic_DNA"/>
</dbReference>
<organism evidence="2 3">
    <name type="scientific">Candidatus Nesterenkonia stercoripullorum</name>
    <dbReference type="NCBI Taxonomy" id="2838701"/>
    <lineage>
        <taxon>Bacteria</taxon>
        <taxon>Bacillati</taxon>
        <taxon>Actinomycetota</taxon>
        <taxon>Actinomycetes</taxon>
        <taxon>Micrococcales</taxon>
        <taxon>Micrococcaceae</taxon>
        <taxon>Nesterenkonia</taxon>
    </lineage>
</organism>
<keyword evidence="1" id="KW-0812">Transmembrane</keyword>
<evidence type="ECO:0000313" key="2">
    <source>
        <dbReference type="EMBL" id="HIW99249.1"/>
    </source>
</evidence>
<reference evidence="2" key="1">
    <citation type="journal article" date="2021" name="PeerJ">
        <title>Extensive microbial diversity within the chicken gut microbiome revealed by metagenomics and culture.</title>
        <authorList>
            <person name="Gilroy R."/>
            <person name="Ravi A."/>
            <person name="Getino M."/>
            <person name="Pursley I."/>
            <person name="Horton D.L."/>
            <person name="Alikhan N.F."/>
            <person name="Baker D."/>
            <person name="Gharbi K."/>
            <person name="Hall N."/>
            <person name="Watson M."/>
            <person name="Adriaenssens E.M."/>
            <person name="Foster-Nyarko E."/>
            <person name="Jarju S."/>
            <person name="Secka A."/>
            <person name="Antonio M."/>
            <person name="Oren A."/>
            <person name="Chaudhuri R.R."/>
            <person name="La Ragione R."/>
            <person name="Hildebrand F."/>
            <person name="Pallen M.J."/>
        </authorList>
    </citation>
    <scope>NUCLEOTIDE SEQUENCE</scope>
    <source>
        <strain evidence="2">ChiHejej3B27-3195</strain>
    </source>
</reference>
<comment type="caution">
    <text evidence="2">The sequence shown here is derived from an EMBL/GenBank/DDBJ whole genome shotgun (WGS) entry which is preliminary data.</text>
</comment>
<evidence type="ECO:0000313" key="3">
    <source>
        <dbReference type="Proteomes" id="UP000824151"/>
    </source>
</evidence>
<dbReference type="AlphaFoldDB" id="A0A9D1URJ4"/>
<feature type="transmembrane region" description="Helical" evidence="1">
    <location>
        <begin position="66"/>
        <end position="89"/>
    </location>
</feature>
<dbReference type="PANTHER" id="PTHR37309:SF1">
    <property type="entry name" value="SLR0284 PROTEIN"/>
    <property type="match status" value="1"/>
</dbReference>
<keyword evidence="1" id="KW-0472">Membrane</keyword>